<feature type="compositionally biased region" description="Low complexity" evidence="1">
    <location>
        <begin position="140"/>
        <end position="151"/>
    </location>
</feature>
<proteinExistence type="predicted"/>
<sequence>MSIDRTELERLLADRPAGNRSAMQAVRDSYADIGLMRERGLSWADISDVLARLGVTTRDSQPIAAVTLRSAFFLVGNEMRGGAEPPPGTAEASPEIVEAVRRAALEAVAGRKAGDTGAPVAAPGAPGPETVVEAPEPELLPEASEPDVAPADPAPVDPDPVETPEPALGRSAVTVEEPPPQPAPPHAAVPPAAVQPAPAAPAMTAQRPAPSPSPSSPEATNRPWKGDRMLGTIFVLNDRGGVGKTLLSHHLIATAMLEGLPLRVVEYEVNERLARLFGPEMVEHRKISQDFMNLMGSGDGFYEFWDTIGPELQRGGRLFDFGGNISQWFFNWAEVSGFDYYVGAGERLTFMVPITVDLASLQTGMATLERIATIAPKAKRVLVENGVSGPFSQLDDSEYGRRKAEMQEREGLHVISMPPCTAPAWARLTGHRIDQVAAMTREDLVKLGMTPPVASRSLIVIHEWLRTMRQTLAPYLTDAFRQTPGTVGGKPGAKLGAD</sequence>
<dbReference type="RefSeq" id="WP_180281115.1">
    <property type="nucleotide sequence ID" value="NZ_JABFDB010000002.1"/>
</dbReference>
<reference evidence="2 3" key="1">
    <citation type="submission" date="2020-05" db="EMBL/GenBank/DDBJ databases">
        <title>Azospirillum oleiclasticum sp. nov, a nitrogen-fixing and heavy crude oil-emulsifying bacterium isolated from the crude oil of Yumen Oilfield.</title>
        <authorList>
            <person name="Wu D."/>
            <person name="Cai M."/>
            <person name="Zhang X."/>
        </authorList>
    </citation>
    <scope>NUCLEOTIDE SEQUENCE [LARGE SCALE GENOMIC DNA]</scope>
    <source>
        <strain evidence="2 3">ROY-1-1-2</strain>
    </source>
</reference>
<dbReference type="Proteomes" id="UP000584642">
    <property type="component" value="Unassembled WGS sequence"/>
</dbReference>
<protein>
    <submittedName>
        <fullName evidence="2">Uncharacterized protein</fullName>
    </submittedName>
</protein>
<dbReference type="EMBL" id="JABFDB010000002">
    <property type="protein sequence ID" value="NYZ19368.1"/>
    <property type="molecule type" value="Genomic_DNA"/>
</dbReference>
<dbReference type="InterPro" id="IPR027417">
    <property type="entry name" value="P-loop_NTPase"/>
</dbReference>
<organism evidence="2 3">
    <name type="scientific">Azospirillum oleiclasticum</name>
    <dbReference type="NCBI Taxonomy" id="2735135"/>
    <lineage>
        <taxon>Bacteria</taxon>
        <taxon>Pseudomonadati</taxon>
        <taxon>Pseudomonadota</taxon>
        <taxon>Alphaproteobacteria</taxon>
        <taxon>Rhodospirillales</taxon>
        <taxon>Azospirillaceae</taxon>
        <taxon>Azospirillum</taxon>
    </lineage>
</organism>
<evidence type="ECO:0000313" key="3">
    <source>
        <dbReference type="Proteomes" id="UP000584642"/>
    </source>
</evidence>
<name>A0ABX2T877_9PROT</name>
<evidence type="ECO:0000313" key="2">
    <source>
        <dbReference type="EMBL" id="NYZ19368.1"/>
    </source>
</evidence>
<feature type="compositionally biased region" description="Pro residues" evidence="1">
    <location>
        <begin position="152"/>
        <end position="163"/>
    </location>
</feature>
<feature type="compositionally biased region" description="Low complexity" evidence="1">
    <location>
        <begin position="110"/>
        <end position="134"/>
    </location>
</feature>
<feature type="region of interest" description="Disordered" evidence="1">
    <location>
        <begin position="110"/>
        <end position="225"/>
    </location>
</feature>
<feature type="compositionally biased region" description="Low complexity" evidence="1">
    <location>
        <begin position="189"/>
        <end position="208"/>
    </location>
</feature>
<accession>A0ABX2T877</accession>
<keyword evidence="3" id="KW-1185">Reference proteome</keyword>
<comment type="caution">
    <text evidence="2">The sequence shown here is derived from an EMBL/GenBank/DDBJ whole genome shotgun (WGS) entry which is preliminary data.</text>
</comment>
<gene>
    <name evidence="2" type="ORF">HND93_06565</name>
</gene>
<evidence type="ECO:0000256" key="1">
    <source>
        <dbReference type="SAM" id="MobiDB-lite"/>
    </source>
</evidence>
<feature type="compositionally biased region" description="Pro residues" evidence="1">
    <location>
        <begin position="177"/>
        <end position="188"/>
    </location>
</feature>
<dbReference type="SUPFAM" id="SSF52540">
    <property type="entry name" value="P-loop containing nucleoside triphosphate hydrolases"/>
    <property type="match status" value="1"/>
</dbReference>